<organism evidence="1 2">
    <name type="scientific">Mytilus galloprovincialis</name>
    <name type="common">Mediterranean mussel</name>
    <dbReference type="NCBI Taxonomy" id="29158"/>
    <lineage>
        <taxon>Eukaryota</taxon>
        <taxon>Metazoa</taxon>
        <taxon>Spiralia</taxon>
        <taxon>Lophotrochozoa</taxon>
        <taxon>Mollusca</taxon>
        <taxon>Bivalvia</taxon>
        <taxon>Autobranchia</taxon>
        <taxon>Pteriomorphia</taxon>
        <taxon>Mytilida</taxon>
        <taxon>Mytiloidea</taxon>
        <taxon>Mytilidae</taxon>
        <taxon>Mytilinae</taxon>
        <taxon>Mytilus</taxon>
    </lineage>
</organism>
<accession>A0A8B6G6T7</accession>
<keyword evidence="2" id="KW-1185">Reference proteome</keyword>
<evidence type="ECO:0000313" key="2">
    <source>
        <dbReference type="Proteomes" id="UP000596742"/>
    </source>
</evidence>
<proteinExistence type="predicted"/>
<protein>
    <submittedName>
        <fullName evidence="1">Uncharacterized protein</fullName>
    </submittedName>
</protein>
<gene>
    <name evidence="1" type="ORF">MGAL_10B019789</name>
</gene>
<dbReference type="Proteomes" id="UP000596742">
    <property type="component" value="Unassembled WGS sequence"/>
</dbReference>
<dbReference type="AlphaFoldDB" id="A0A8B6G6T7"/>
<dbReference type="EMBL" id="UYJE01007951">
    <property type="protein sequence ID" value="VDI59578.1"/>
    <property type="molecule type" value="Genomic_DNA"/>
</dbReference>
<sequence>MTSSMCLDNGQTTQAILSGFKLFEQNKLTSTPFAVSSATSTSTANTVISTISTSLPTITSTGPGSTIGTEVGAITTTPDGQVLCQNVVTPHYSRFW</sequence>
<comment type="caution">
    <text evidence="1">The sequence shown here is derived from an EMBL/GenBank/DDBJ whole genome shotgun (WGS) entry which is preliminary data.</text>
</comment>
<name>A0A8B6G6T7_MYTGA</name>
<reference evidence="1" key="1">
    <citation type="submission" date="2018-11" db="EMBL/GenBank/DDBJ databases">
        <authorList>
            <person name="Alioto T."/>
            <person name="Alioto T."/>
        </authorList>
    </citation>
    <scope>NUCLEOTIDE SEQUENCE</scope>
</reference>
<evidence type="ECO:0000313" key="1">
    <source>
        <dbReference type="EMBL" id="VDI59578.1"/>
    </source>
</evidence>